<sequence>MNIPVFDAPLLLLLGIVWGYIYAKKLVESHPDSHFFFRHILLLIFFVNIILSATGAIQPWGMGGNFAVAVNPWIGIFYVLSYPMWFWFGNEIFFLLWGKNSQEGGLTWSLTIKDTTKPFKPAWKSSELE</sequence>
<dbReference type="EMBL" id="NDHY01000001">
    <property type="protein sequence ID" value="RII01000.1"/>
    <property type="molecule type" value="Genomic_DNA"/>
</dbReference>
<name>A0A399G079_UNCN2</name>
<feature type="transmembrane region" description="Helical" evidence="1">
    <location>
        <begin position="35"/>
        <end position="61"/>
    </location>
</feature>
<feature type="transmembrane region" description="Helical" evidence="1">
    <location>
        <begin position="6"/>
        <end position="23"/>
    </location>
</feature>
<proteinExistence type="predicted"/>
<gene>
    <name evidence="2" type="ORF">B9J77_00210</name>
</gene>
<organism evidence="2 3">
    <name type="scientific">candidate division NPL-UPA2 bacterium Unc8</name>
    <dbReference type="NCBI Taxonomy" id="1980939"/>
    <lineage>
        <taxon>Bacteria</taxon>
    </lineage>
</organism>
<accession>A0A399G079</accession>
<reference evidence="2 3" key="1">
    <citation type="submission" date="2018-08" db="EMBL/GenBank/DDBJ databases">
        <title>Draft genome of candidate division NPL-UPA2 bacterium Unc8 that adapted to ultra-basic serpentinizing groundwater.</title>
        <authorList>
            <person name="Ishii S."/>
            <person name="Suzuki S."/>
            <person name="Nealson K.H."/>
        </authorList>
    </citation>
    <scope>NUCLEOTIDE SEQUENCE [LARGE SCALE GENOMIC DNA]</scope>
    <source>
        <strain evidence="2">Unc8</strain>
    </source>
</reference>
<dbReference type="AlphaFoldDB" id="A0A399G079"/>
<evidence type="ECO:0000313" key="3">
    <source>
        <dbReference type="Proteomes" id="UP000266287"/>
    </source>
</evidence>
<keyword evidence="1" id="KW-1133">Transmembrane helix</keyword>
<protein>
    <submittedName>
        <fullName evidence="2">Uncharacterized protein</fullName>
    </submittedName>
</protein>
<keyword evidence="1" id="KW-0812">Transmembrane</keyword>
<evidence type="ECO:0000313" key="2">
    <source>
        <dbReference type="EMBL" id="RII01000.1"/>
    </source>
</evidence>
<comment type="caution">
    <text evidence="2">The sequence shown here is derived from an EMBL/GenBank/DDBJ whole genome shotgun (WGS) entry which is preliminary data.</text>
</comment>
<feature type="transmembrane region" description="Helical" evidence="1">
    <location>
        <begin position="73"/>
        <end position="97"/>
    </location>
</feature>
<keyword evidence="1" id="KW-0472">Membrane</keyword>
<evidence type="ECO:0000256" key="1">
    <source>
        <dbReference type="SAM" id="Phobius"/>
    </source>
</evidence>
<dbReference type="Proteomes" id="UP000266287">
    <property type="component" value="Unassembled WGS sequence"/>
</dbReference>